<evidence type="ECO:0000313" key="2">
    <source>
        <dbReference type="Proteomes" id="UP000007257"/>
    </source>
</evidence>
<dbReference type="eggNOG" id="ENOG502ZCGY">
    <property type="taxonomic scope" value="Bacteria"/>
</dbReference>
<reference evidence="1 2" key="2">
    <citation type="journal article" date="2012" name="J. Bacteriol.">
        <title>Complete Genome Sequence of Rahnella sp. Strain Y9602, a Gammaproteobacterium Isolate from Metal- and Radionuclide-Contaminated Soil.</title>
        <authorList>
            <person name="Martinez R.J."/>
            <person name="Bruce D."/>
            <person name="Detter C."/>
            <person name="Goodwin L.A."/>
            <person name="Han J."/>
            <person name="Han C.S."/>
            <person name="Held B."/>
            <person name="Land M.L."/>
            <person name="Mikhailova N."/>
            <person name="Nolan M."/>
            <person name="Pennacchio L."/>
            <person name="Pitluck S."/>
            <person name="Tapia R."/>
            <person name="Woyke T."/>
            <person name="Sobecky P.A."/>
        </authorList>
    </citation>
    <scope>NUCLEOTIDE SEQUENCE [LARGE SCALE GENOMIC DNA]</scope>
    <source>
        <strain evidence="1 2">Y9602</strain>
    </source>
</reference>
<dbReference type="AlphaFoldDB" id="A0A0H3FGK8"/>
<dbReference type="KEGG" id="rah:Rahaq_3613"/>
<evidence type="ECO:0000313" key="1">
    <source>
        <dbReference type="EMBL" id="ADW75203.1"/>
    </source>
</evidence>
<organism evidence="1 2">
    <name type="scientific">Rahnella sp. (strain Y9602)</name>
    <dbReference type="NCBI Taxonomy" id="2703885"/>
    <lineage>
        <taxon>Bacteria</taxon>
        <taxon>Pseudomonadati</taxon>
        <taxon>Pseudomonadota</taxon>
        <taxon>Gammaproteobacteria</taxon>
        <taxon>Enterobacterales</taxon>
        <taxon>Yersiniaceae</taxon>
        <taxon>Rahnella</taxon>
    </lineage>
</organism>
<gene>
    <name evidence="1" type="ordered locus">Rahaq_3613</name>
</gene>
<sequence>MADIGDIATRIAGIILSPDSVYGLINGALTVPVDFGYMVYGIFDTGSRYIHETMRIRMADAIRNDILNHHHISEAVKLVFTEFNKYVSETEQDKIYRAVFTSFIGRMGTNIIIALITASVLERVSFISASFRYQPISALTGVLLIGGMTERSIRTSEALETEDPEVYKLLRPRDYDLLYFLFKPSVQPFVDAIHVRVTQGESAFRKIMDTVRRKLNAA</sequence>
<proteinExistence type="predicted"/>
<reference evidence="2" key="1">
    <citation type="submission" date="2011-01" db="EMBL/GenBank/DDBJ databases">
        <title>Complete sequence of chromosome of Rahnella sp. Y9602.</title>
        <authorList>
            <consortium name="US DOE Joint Genome Institute"/>
            <person name="Lucas S."/>
            <person name="Copeland A."/>
            <person name="Lapidus A."/>
            <person name="Cheng J.-F."/>
            <person name="Goodwin L."/>
            <person name="Pitluck S."/>
            <person name="Lu M."/>
            <person name="Detter J.C."/>
            <person name="Han C."/>
            <person name="Tapia R."/>
            <person name="Land M."/>
            <person name="Hauser L."/>
            <person name="Kyrpides N."/>
            <person name="Ivanova N."/>
            <person name="Ovchinnikova G."/>
            <person name="Pagani I."/>
            <person name="Sobecky P.A."/>
            <person name="Martinez R.J."/>
            <person name="Woyke T."/>
        </authorList>
    </citation>
    <scope>NUCLEOTIDE SEQUENCE [LARGE SCALE GENOMIC DNA]</scope>
    <source>
        <strain evidence="2">Y9602</strain>
    </source>
</reference>
<dbReference type="Proteomes" id="UP000007257">
    <property type="component" value="Chromosome"/>
</dbReference>
<dbReference type="EMBL" id="CP002505">
    <property type="protein sequence ID" value="ADW75203.1"/>
    <property type="molecule type" value="Genomic_DNA"/>
</dbReference>
<dbReference type="HOGENOM" id="CLU_086670_0_0_6"/>
<name>A0A0H3FGK8_RAHSY</name>
<dbReference type="OrthoDB" id="6477878at2"/>
<protein>
    <submittedName>
        <fullName evidence="1">Uncharacterized protein</fullName>
    </submittedName>
</protein>
<accession>A0A0H3FGK8</accession>
<dbReference type="RefSeq" id="WP_013576894.1">
    <property type="nucleotide sequence ID" value="NC_015061.1"/>
</dbReference>